<evidence type="ECO:0000256" key="2">
    <source>
        <dbReference type="ARBA" id="ARBA00022898"/>
    </source>
</evidence>
<evidence type="ECO:0000313" key="5">
    <source>
        <dbReference type="Proteomes" id="UP000292580"/>
    </source>
</evidence>
<feature type="domain" description="Aminotransferase class I/classII large" evidence="3">
    <location>
        <begin position="57"/>
        <end position="326"/>
    </location>
</feature>
<dbReference type="GO" id="GO:0030170">
    <property type="term" value="F:pyridoxal phosphate binding"/>
    <property type="evidence" value="ECO:0007669"/>
    <property type="project" value="InterPro"/>
</dbReference>
<sequence length="331" mass="36650">MSHITPEKVIHGGALLRHRKRTGRDFIDFSASLNPFPPDVRIEFDLEEAGAYPDDCYEDLKEGISRIFQRDTAEITVGNGSVEVIRSYCASVLSPGDGVYIPQPTFGEYAMSVRLAGGVLLSEASGARVRFLCNPNNPDGELTSKDDILAILDGLRDDQCLFVDEAFIELSDPGMSVSEIRHPALFVSRSITKSFAVPGLRFGFGFGDPDLVAVMERRRLPWTVNAFSEVYARAALDHYEDLAESRRRICIERERLSDRLRALGLPPRPSSTNYLLVDLPFRAADLAASLLDWGILVRDCASFGLPSAIRVAVRTEEENRQLIEALSACLP</sequence>
<keyword evidence="5" id="KW-1185">Reference proteome</keyword>
<dbReference type="InterPro" id="IPR015422">
    <property type="entry name" value="PyrdxlP-dep_Trfase_small"/>
</dbReference>
<dbReference type="SUPFAM" id="SSF53383">
    <property type="entry name" value="PLP-dependent transferases"/>
    <property type="match status" value="1"/>
</dbReference>
<dbReference type="PANTHER" id="PTHR42885:SF1">
    <property type="entry name" value="THREONINE-PHOSPHATE DECARBOXYLASE"/>
    <property type="match status" value="1"/>
</dbReference>
<proteinExistence type="predicted"/>
<dbReference type="OrthoDB" id="39225at2157"/>
<dbReference type="AlphaFoldDB" id="A0A483CNN1"/>
<accession>A0A483CNN1</accession>
<gene>
    <name evidence="4" type="ORF">CUJ86_04975</name>
</gene>
<dbReference type="InterPro" id="IPR015424">
    <property type="entry name" value="PyrdxlP-dep_Trfase"/>
</dbReference>
<protein>
    <submittedName>
        <fullName evidence="4">L-threonine-O-3-phosphate decarboxylase</fullName>
    </submittedName>
</protein>
<evidence type="ECO:0000313" key="4">
    <source>
        <dbReference type="EMBL" id="TAJ44662.1"/>
    </source>
</evidence>
<dbReference type="Gene3D" id="3.90.1150.10">
    <property type="entry name" value="Aspartate Aminotransferase, domain 1"/>
    <property type="match status" value="1"/>
</dbReference>
<comment type="caution">
    <text evidence="4">The sequence shown here is derived from an EMBL/GenBank/DDBJ whole genome shotgun (WGS) entry which is preliminary data.</text>
</comment>
<organism evidence="4 5">
    <name type="scientific">Methanofollis fontis</name>
    <dbReference type="NCBI Taxonomy" id="2052832"/>
    <lineage>
        <taxon>Archaea</taxon>
        <taxon>Methanobacteriati</taxon>
        <taxon>Methanobacteriota</taxon>
        <taxon>Stenosarchaea group</taxon>
        <taxon>Methanomicrobia</taxon>
        <taxon>Methanomicrobiales</taxon>
        <taxon>Methanomicrobiaceae</taxon>
        <taxon>Methanofollis</taxon>
    </lineage>
</organism>
<dbReference type="PANTHER" id="PTHR42885">
    <property type="entry name" value="HISTIDINOL-PHOSPHATE AMINOTRANSFERASE-RELATED"/>
    <property type="match status" value="1"/>
</dbReference>
<dbReference type="Pfam" id="PF00155">
    <property type="entry name" value="Aminotran_1_2"/>
    <property type="match status" value="1"/>
</dbReference>
<comment type="cofactor">
    <cofactor evidence="1">
        <name>pyridoxal 5'-phosphate</name>
        <dbReference type="ChEBI" id="CHEBI:597326"/>
    </cofactor>
</comment>
<dbReference type="Proteomes" id="UP000292580">
    <property type="component" value="Unassembled WGS sequence"/>
</dbReference>
<name>A0A483CNN1_9EURY</name>
<dbReference type="RefSeq" id="WP_130646456.1">
    <property type="nucleotide sequence ID" value="NZ_PGCL01000002.1"/>
</dbReference>
<dbReference type="CDD" id="cd00609">
    <property type="entry name" value="AAT_like"/>
    <property type="match status" value="1"/>
</dbReference>
<evidence type="ECO:0000256" key="1">
    <source>
        <dbReference type="ARBA" id="ARBA00001933"/>
    </source>
</evidence>
<dbReference type="Gene3D" id="3.40.640.10">
    <property type="entry name" value="Type I PLP-dependent aspartate aminotransferase-like (Major domain)"/>
    <property type="match status" value="1"/>
</dbReference>
<dbReference type="InterPro" id="IPR015421">
    <property type="entry name" value="PyrdxlP-dep_Trfase_major"/>
</dbReference>
<dbReference type="InterPro" id="IPR004839">
    <property type="entry name" value="Aminotransferase_I/II_large"/>
</dbReference>
<keyword evidence="2" id="KW-0663">Pyridoxal phosphate</keyword>
<evidence type="ECO:0000259" key="3">
    <source>
        <dbReference type="Pfam" id="PF00155"/>
    </source>
</evidence>
<dbReference type="EMBL" id="PGCL01000002">
    <property type="protein sequence ID" value="TAJ44662.1"/>
    <property type="molecule type" value="Genomic_DNA"/>
</dbReference>
<reference evidence="4 5" key="1">
    <citation type="submission" date="2017-11" db="EMBL/GenBank/DDBJ databases">
        <title>Isolation and Characterization of Methanofollis Species from Methane Seep Offshore SW Taiwan.</title>
        <authorList>
            <person name="Teng N.-H."/>
            <person name="Lai M.-C."/>
            <person name="Chen S.-C."/>
        </authorList>
    </citation>
    <scope>NUCLEOTIDE SEQUENCE [LARGE SCALE GENOMIC DNA]</scope>
    <source>
        <strain evidence="4 5">FWC-SCC2</strain>
    </source>
</reference>